<feature type="transmembrane region" description="Helical" evidence="1">
    <location>
        <begin position="63"/>
        <end position="84"/>
    </location>
</feature>
<evidence type="ECO:0000313" key="3">
    <source>
        <dbReference type="EMBL" id="UNV86870.1"/>
    </source>
</evidence>
<evidence type="ECO:0000313" key="5">
    <source>
        <dbReference type="Proteomes" id="UP000829504"/>
    </source>
</evidence>
<evidence type="ECO:0000313" key="2">
    <source>
        <dbReference type="EMBL" id="KIC06353.1"/>
    </source>
</evidence>
<dbReference type="EMBL" id="JUFZ01000106">
    <property type="protein sequence ID" value="KIC06353.1"/>
    <property type="molecule type" value="Genomic_DNA"/>
</dbReference>
<protein>
    <submittedName>
        <fullName evidence="2">ATP synthase subunit I</fullName>
    </submittedName>
</protein>
<feature type="transmembrane region" description="Helical" evidence="1">
    <location>
        <begin position="90"/>
        <end position="110"/>
    </location>
</feature>
<dbReference type="Proteomes" id="UP000031390">
    <property type="component" value="Unassembled WGS sequence"/>
</dbReference>
<dbReference type="AlphaFoldDB" id="A0A0C1EBY8"/>
<keyword evidence="1" id="KW-0812">Transmembrane</keyword>
<proteinExistence type="predicted"/>
<evidence type="ECO:0000313" key="4">
    <source>
        <dbReference type="Proteomes" id="UP000031390"/>
    </source>
</evidence>
<keyword evidence="1" id="KW-0472">Membrane</keyword>
<dbReference type="PATRIC" id="fig|1056807.3.peg.2119"/>
<organism evidence="2 4">
    <name type="scientific">Morococcus cerebrosus</name>
    <dbReference type="NCBI Taxonomy" id="1056807"/>
    <lineage>
        <taxon>Bacteria</taxon>
        <taxon>Pseudomonadati</taxon>
        <taxon>Pseudomonadota</taxon>
        <taxon>Betaproteobacteria</taxon>
        <taxon>Neisseriales</taxon>
        <taxon>Neisseriaceae</taxon>
        <taxon>Morococcus</taxon>
    </lineage>
</organism>
<evidence type="ECO:0000256" key="1">
    <source>
        <dbReference type="SAM" id="Phobius"/>
    </source>
</evidence>
<keyword evidence="1" id="KW-1133">Transmembrane helix</keyword>
<keyword evidence="5" id="KW-1185">Reference proteome</keyword>
<gene>
    <name evidence="2" type="ORF">MCC93_22100</name>
    <name evidence="3" type="ORF">MON37_09420</name>
</gene>
<sequence length="117" mass="13053">MNQILVYQIIVLLIISVLNAVFAGVDGFWSSVAGGVCYLVPSSIAVLLLKFSKRNPLYHGKAFIIGEILKVVLSLVMMLAVFAVWHQSLIFFPFLFGLLGVSHFVFLVLLRVKHYGR</sequence>
<reference evidence="3 5" key="2">
    <citation type="submission" date="2022-03" db="EMBL/GenBank/DDBJ databases">
        <title>Genome sequencing of Morococcus cerebrosus.</title>
        <authorList>
            <person name="Baek M.-G."/>
            <person name="Yi H."/>
        </authorList>
    </citation>
    <scope>NUCLEOTIDE SEQUENCE [LARGE SCALE GENOMIC DNA]</scope>
    <source>
        <strain evidence="3 5">CIP 81.93</strain>
    </source>
</reference>
<dbReference type="EMBL" id="CP094242">
    <property type="protein sequence ID" value="UNV86870.1"/>
    <property type="molecule type" value="Genomic_DNA"/>
</dbReference>
<dbReference type="Proteomes" id="UP000829504">
    <property type="component" value="Chromosome"/>
</dbReference>
<dbReference type="RefSeq" id="WP_039409551.1">
    <property type="nucleotide sequence ID" value="NZ_CP094242.1"/>
</dbReference>
<reference evidence="2 4" key="1">
    <citation type="submission" date="2014-12" db="EMBL/GenBank/DDBJ databases">
        <title>Genome sequence of Morococcus cerebrosus.</title>
        <authorList>
            <person name="Shin S.-K."/>
            <person name="Yi H."/>
        </authorList>
    </citation>
    <scope>NUCLEOTIDE SEQUENCE [LARGE SCALE GENOMIC DNA]</scope>
    <source>
        <strain evidence="2 4">CIP 81.93</strain>
    </source>
</reference>
<name>A0A0C1EBY8_9NEIS</name>
<feature type="transmembrane region" description="Helical" evidence="1">
    <location>
        <begin position="5"/>
        <end position="22"/>
    </location>
</feature>
<accession>A0A0C1EBY8</accession>
<feature type="transmembrane region" description="Helical" evidence="1">
    <location>
        <begin position="28"/>
        <end position="51"/>
    </location>
</feature>